<protein>
    <submittedName>
        <fullName evidence="2">Uncharacterized protein</fullName>
    </submittedName>
</protein>
<organism evidence="2 3">
    <name type="scientific">Paraburkholderia hiiakae</name>
    <dbReference type="NCBI Taxonomy" id="1081782"/>
    <lineage>
        <taxon>Bacteria</taxon>
        <taxon>Pseudomonadati</taxon>
        <taxon>Pseudomonadota</taxon>
        <taxon>Betaproteobacteria</taxon>
        <taxon>Burkholderiales</taxon>
        <taxon>Burkholderiaceae</taxon>
        <taxon>Paraburkholderia</taxon>
    </lineage>
</organism>
<proteinExistence type="predicted"/>
<evidence type="ECO:0000313" key="3">
    <source>
        <dbReference type="Proteomes" id="UP000656319"/>
    </source>
</evidence>
<sequence length="37" mass="4127">MTAALWGIAGGVAWMFAFALYRRSLRVPPRSHPDRAP</sequence>
<keyword evidence="1" id="KW-0812">Transmembrane</keyword>
<dbReference type="EMBL" id="CAJHCQ010000039">
    <property type="protein sequence ID" value="CAD6561861.1"/>
    <property type="molecule type" value="Genomic_DNA"/>
</dbReference>
<gene>
    <name evidence="2" type="ORF">LMG27952_07602</name>
</gene>
<evidence type="ECO:0000256" key="1">
    <source>
        <dbReference type="SAM" id="Phobius"/>
    </source>
</evidence>
<name>A0ABN7IFW0_9BURK</name>
<keyword evidence="1" id="KW-0472">Membrane</keyword>
<evidence type="ECO:0000313" key="2">
    <source>
        <dbReference type="EMBL" id="CAD6561861.1"/>
    </source>
</evidence>
<feature type="transmembrane region" description="Helical" evidence="1">
    <location>
        <begin position="6"/>
        <end position="22"/>
    </location>
</feature>
<comment type="caution">
    <text evidence="2">The sequence shown here is derived from an EMBL/GenBank/DDBJ whole genome shotgun (WGS) entry which is preliminary data.</text>
</comment>
<keyword evidence="3" id="KW-1185">Reference proteome</keyword>
<dbReference type="Proteomes" id="UP000656319">
    <property type="component" value="Unassembled WGS sequence"/>
</dbReference>
<reference evidence="2 3" key="1">
    <citation type="submission" date="2020-10" db="EMBL/GenBank/DDBJ databases">
        <authorList>
            <person name="Peeters C."/>
        </authorList>
    </citation>
    <scope>NUCLEOTIDE SEQUENCE [LARGE SCALE GENOMIC DNA]</scope>
    <source>
        <strain evidence="2 3">LMG 27952</strain>
    </source>
</reference>
<accession>A0ABN7IFW0</accession>
<keyword evidence="1" id="KW-1133">Transmembrane helix</keyword>